<sequence length="66" mass="7450">MIGLRYRVVGVGLIDAPVLHPMSEGLFNFVIEWTFMFCSSAFHGLKEGQTQVVSRRPMGFSDVSHY</sequence>
<reference evidence="1 2" key="1">
    <citation type="submission" date="2018-10" db="EMBL/GenBank/DDBJ databases">
        <title>A high-quality apple genome assembly.</title>
        <authorList>
            <person name="Hu J."/>
        </authorList>
    </citation>
    <scope>NUCLEOTIDE SEQUENCE [LARGE SCALE GENOMIC DNA]</scope>
    <source>
        <strain evidence="2">cv. HFTH1</strain>
        <tissue evidence="1">Young leaf</tissue>
    </source>
</reference>
<protein>
    <submittedName>
        <fullName evidence="1">Uncharacterized protein</fullName>
    </submittedName>
</protein>
<name>A0A498HJR5_MALDO</name>
<proteinExistence type="predicted"/>
<dbReference type="AlphaFoldDB" id="A0A498HJR5"/>
<keyword evidence="2" id="KW-1185">Reference proteome</keyword>
<dbReference type="EMBL" id="RDQH01000342">
    <property type="protein sequence ID" value="RXH70142.1"/>
    <property type="molecule type" value="Genomic_DNA"/>
</dbReference>
<evidence type="ECO:0000313" key="2">
    <source>
        <dbReference type="Proteomes" id="UP000290289"/>
    </source>
</evidence>
<dbReference type="PANTHER" id="PTHR36367:SF2">
    <property type="entry name" value="TRANSMEMBRANE PROTEIN"/>
    <property type="match status" value="1"/>
</dbReference>
<organism evidence="1 2">
    <name type="scientific">Malus domestica</name>
    <name type="common">Apple</name>
    <name type="synonym">Pyrus malus</name>
    <dbReference type="NCBI Taxonomy" id="3750"/>
    <lineage>
        <taxon>Eukaryota</taxon>
        <taxon>Viridiplantae</taxon>
        <taxon>Streptophyta</taxon>
        <taxon>Embryophyta</taxon>
        <taxon>Tracheophyta</taxon>
        <taxon>Spermatophyta</taxon>
        <taxon>Magnoliopsida</taxon>
        <taxon>eudicotyledons</taxon>
        <taxon>Gunneridae</taxon>
        <taxon>Pentapetalae</taxon>
        <taxon>rosids</taxon>
        <taxon>fabids</taxon>
        <taxon>Rosales</taxon>
        <taxon>Rosaceae</taxon>
        <taxon>Amygdaloideae</taxon>
        <taxon>Maleae</taxon>
        <taxon>Malus</taxon>
    </lineage>
</organism>
<accession>A0A498HJR5</accession>
<comment type="caution">
    <text evidence="1">The sequence shown here is derived from an EMBL/GenBank/DDBJ whole genome shotgun (WGS) entry which is preliminary data.</text>
</comment>
<dbReference type="Proteomes" id="UP000290289">
    <property type="component" value="Chromosome 16"/>
</dbReference>
<dbReference type="PANTHER" id="PTHR36367">
    <property type="entry name" value="TRANSMEMBRANE PROTEIN"/>
    <property type="match status" value="1"/>
</dbReference>
<evidence type="ECO:0000313" key="1">
    <source>
        <dbReference type="EMBL" id="RXH70142.1"/>
    </source>
</evidence>
<gene>
    <name evidence="1" type="ORF">DVH24_007398</name>
</gene>